<name>A0A183SPG4_SCHSO</name>
<dbReference type="GO" id="GO:0034236">
    <property type="term" value="F:protein kinase A catalytic subunit binding"/>
    <property type="evidence" value="ECO:0007669"/>
    <property type="project" value="TreeGrafter"/>
</dbReference>
<dbReference type="GO" id="GO:0005634">
    <property type="term" value="C:nucleus"/>
    <property type="evidence" value="ECO:0007669"/>
    <property type="project" value="TreeGrafter"/>
</dbReference>
<keyword evidence="3" id="KW-0114">cAMP</keyword>
<dbReference type="Pfam" id="PF00027">
    <property type="entry name" value="cNMP_binding"/>
    <property type="match status" value="1"/>
</dbReference>
<dbReference type="InterPro" id="IPR050503">
    <property type="entry name" value="cAMP-dep_PK_reg_su-like"/>
</dbReference>
<dbReference type="InterPro" id="IPR018488">
    <property type="entry name" value="cNMP-bd_CS"/>
</dbReference>
<dbReference type="WBParaSite" id="SSLN_0000630701-mRNA-1">
    <property type="protein sequence ID" value="SSLN_0000630701-mRNA-1"/>
    <property type="gene ID" value="SSLN_0000630701"/>
</dbReference>
<dbReference type="PANTHER" id="PTHR11635:SF152">
    <property type="entry name" value="CAMP-DEPENDENT PROTEIN KINASE TYPE I REGULATORY SUBUNIT-RELATED"/>
    <property type="match status" value="1"/>
</dbReference>
<dbReference type="PROSITE" id="PS00888">
    <property type="entry name" value="CNMP_BINDING_1"/>
    <property type="match status" value="1"/>
</dbReference>
<dbReference type="CDD" id="cd00038">
    <property type="entry name" value="CAP_ED"/>
    <property type="match status" value="1"/>
</dbReference>
<keyword evidence="6" id="KW-1185">Reference proteome</keyword>
<dbReference type="PROSITE" id="PS50042">
    <property type="entry name" value="CNMP_BINDING_3"/>
    <property type="match status" value="1"/>
</dbReference>
<dbReference type="PRINTS" id="PR00103">
    <property type="entry name" value="CAMPKINASE"/>
</dbReference>
<dbReference type="OrthoDB" id="63267at2759"/>
<dbReference type="Gene3D" id="2.60.120.10">
    <property type="entry name" value="Jelly Rolls"/>
    <property type="match status" value="1"/>
</dbReference>
<reference evidence="7" key="1">
    <citation type="submission" date="2016-06" db="UniProtKB">
        <authorList>
            <consortium name="WormBaseParasite"/>
        </authorList>
    </citation>
    <scope>IDENTIFICATION</scope>
</reference>
<reference evidence="5 6" key="2">
    <citation type="submission" date="2018-11" db="EMBL/GenBank/DDBJ databases">
        <authorList>
            <consortium name="Pathogen Informatics"/>
        </authorList>
    </citation>
    <scope>NUCLEOTIDE SEQUENCE [LARGE SCALE GENOMIC DNA]</scope>
    <source>
        <strain evidence="5 6">NST_G2</strain>
    </source>
</reference>
<dbReference type="GO" id="GO:0005952">
    <property type="term" value="C:cAMP-dependent protein kinase complex"/>
    <property type="evidence" value="ECO:0007669"/>
    <property type="project" value="InterPro"/>
</dbReference>
<dbReference type="PANTHER" id="PTHR11635">
    <property type="entry name" value="CAMP-DEPENDENT PROTEIN KINASE REGULATORY CHAIN"/>
    <property type="match status" value="1"/>
</dbReference>
<evidence type="ECO:0000256" key="3">
    <source>
        <dbReference type="ARBA" id="ARBA00023149"/>
    </source>
</evidence>
<dbReference type="EMBL" id="UYSU01033545">
    <property type="protein sequence ID" value="VDL92497.1"/>
    <property type="molecule type" value="Genomic_DNA"/>
</dbReference>
<dbReference type="InterPro" id="IPR014710">
    <property type="entry name" value="RmlC-like_jellyroll"/>
</dbReference>
<accession>A0A183SPG4</accession>
<dbReference type="Proteomes" id="UP000275846">
    <property type="component" value="Unassembled WGS sequence"/>
</dbReference>
<dbReference type="GO" id="GO:0030552">
    <property type="term" value="F:cAMP binding"/>
    <property type="evidence" value="ECO:0007669"/>
    <property type="project" value="UniProtKB-KW"/>
</dbReference>
<sequence length="320" mass="35998">MTRRRKMGLILPEAPKGLFVPDDRTEETSKRKQHLGKAMAASVTDSQYTFGSVTPADTTDKKFFDSKTSHTQSFCDGSVAAQTSIDEKDEGLGNSVYSICEPLAAQTSRNRSNSPTPFSEFFLSLDDDILCAHGPEEYLVNGKNDQVVEITFDLDDQNEKRESTRRPIATKIAPKLHQSPPHHLHCHYHTAGQPTSQCRRRAYRYRHLRQIRRCSTNLSYLPCAVVSLLRSVPIFESLPPERLAKFVDLLEEVHYEPGEYVIRQGARGDTFYIIANGTVQVTQNETAGEEGSSRSAGVVKEKFVRLMGRGEWFGEKALKK</sequence>
<evidence type="ECO:0000313" key="7">
    <source>
        <dbReference type="WBParaSite" id="SSLN_0000630701-mRNA-1"/>
    </source>
</evidence>
<feature type="domain" description="Cyclic nucleotide-binding" evidence="4">
    <location>
        <begin position="234"/>
        <end position="320"/>
    </location>
</feature>
<dbReference type="GO" id="GO:0004862">
    <property type="term" value="F:cAMP-dependent protein kinase inhibitor activity"/>
    <property type="evidence" value="ECO:0007669"/>
    <property type="project" value="TreeGrafter"/>
</dbReference>
<evidence type="ECO:0000313" key="5">
    <source>
        <dbReference type="EMBL" id="VDL92497.1"/>
    </source>
</evidence>
<gene>
    <name evidence="5" type="ORF">SSLN_LOCUS6112</name>
</gene>
<evidence type="ECO:0000256" key="1">
    <source>
        <dbReference type="ARBA" id="ARBA00005753"/>
    </source>
</evidence>
<dbReference type="AlphaFoldDB" id="A0A183SPG4"/>
<dbReference type="InterPro" id="IPR018490">
    <property type="entry name" value="cNMP-bd_dom_sf"/>
</dbReference>
<comment type="similarity">
    <text evidence="1">Belongs to the cAMP-dependent kinase regulatory chain family.</text>
</comment>
<dbReference type="GO" id="GO:0005829">
    <property type="term" value="C:cytosol"/>
    <property type="evidence" value="ECO:0007669"/>
    <property type="project" value="TreeGrafter"/>
</dbReference>
<organism evidence="7">
    <name type="scientific">Schistocephalus solidus</name>
    <name type="common">Tapeworm</name>
    <dbReference type="NCBI Taxonomy" id="70667"/>
    <lineage>
        <taxon>Eukaryota</taxon>
        <taxon>Metazoa</taxon>
        <taxon>Spiralia</taxon>
        <taxon>Lophotrochozoa</taxon>
        <taxon>Platyhelminthes</taxon>
        <taxon>Cestoda</taxon>
        <taxon>Eucestoda</taxon>
        <taxon>Diphyllobothriidea</taxon>
        <taxon>Diphyllobothriidae</taxon>
        <taxon>Schistocephalus</taxon>
    </lineage>
</organism>
<dbReference type="SUPFAM" id="SSF51206">
    <property type="entry name" value="cAMP-binding domain-like"/>
    <property type="match status" value="1"/>
</dbReference>
<dbReference type="InterPro" id="IPR000595">
    <property type="entry name" value="cNMP-bd_dom"/>
</dbReference>
<dbReference type="STRING" id="70667.A0A183SPG4"/>
<evidence type="ECO:0000313" key="6">
    <source>
        <dbReference type="Proteomes" id="UP000275846"/>
    </source>
</evidence>
<evidence type="ECO:0000256" key="2">
    <source>
        <dbReference type="ARBA" id="ARBA00022566"/>
    </source>
</evidence>
<protein>
    <submittedName>
        <fullName evidence="7">Cyclic nucleotide-binding domain-containing protein</fullName>
    </submittedName>
</protein>
<evidence type="ECO:0000259" key="4">
    <source>
        <dbReference type="PROSITE" id="PS50042"/>
    </source>
</evidence>
<keyword evidence="2" id="KW-0116">cAMP-binding</keyword>
<proteinExistence type="inferred from homology"/>
<keyword evidence="2" id="KW-0547">Nucleotide-binding</keyword>